<dbReference type="Pfam" id="PF00583">
    <property type="entry name" value="Acetyltransf_1"/>
    <property type="match status" value="1"/>
</dbReference>
<evidence type="ECO:0000313" key="3">
    <source>
        <dbReference type="Proteomes" id="UP000000639"/>
    </source>
</evidence>
<dbReference type="RefSeq" id="WP_011771764.1">
    <property type="nucleotide sequence ID" value="NC_008709.1"/>
</dbReference>
<dbReference type="EMBL" id="CP000510">
    <property type="protein sequence ID" value="ABM05216.1"/>
    <property type="molecule type" value="Genomic_DNA"/>
</dbReference>
<dbReference type="SUPFAM" id="SSF55729">
    <property type="entry name" value="Acyl-CoA N-acyltransferases (Nat)"/>
    <property type="match status" value="1"/>
</dbReference>
<dbReference type="eggNOG" id="COG0456">
    <property type="taxonomic scope" value="Bacteria"/>
</dbReference>
<dbReference type="PROSITE" id="PS51186">
    <property type="entry name" value="GNAT"/>
    <property type="match status" value="1"/>
</dbReference>
<feature type="domain" description="N-acetyltransferase" evidence="1">
    <location>
        <begin position="27"/>
        <end position="162"/>
    </location>
</feature>
<dbReference type="CDD" id="cd04301">
    <property type="entry name" value="NAT_SF"/>
    <property type="match status" value="1"/>
</dbReference>
<accession>A1T0F1</accession>
<sequence length="162" mass="18961">MHDVTFFYLEMNAPEQLVEKPPVEGLMIIEAEIKEFRFNKYLYSLIGESWQWVDKLNDSQMQWEAHVEREQLRTWVAYYRGAIAGYFELEIADSGDVEILYFGLAPKFIGQGFGGYLLSTAIKHAWQLCQAKRVWLHTCSLDHPRALANYQARGFRLYPQTT</sequence>
<organism evidence="2 3">
    <name type="scientific">Psychromonas ingrahamii (strain DSM 17664 / CCUG 51855 / 37)</name>
    <dbReference type="NCBI Taxonomy" id="357804"/>
    <lineage>
        <taxon>Bacteria</taxon>
        <taxon>Pseudomonadati</taxon>
        <taxon>Pseudomonadota</taxon>
        <taxon>Gammaproteobacteria</taxon>
        <taxon>Alteromonadales</taxon>
        <taxon>Psychromonadaceae</taxon>
        <taxon>Psychromonas</taxon>
    </lineage>
</organism>
<dbReference type="InterPro" id="IPR016181">
    <property type="entry name" value="Acyl_CoA_acyltransferase"/>
</dbReference>
<protein>
    <submittedName>
        <fullName evidence="2">GCN5-related N-acetyltransferase</fullName>
    </submittedName>
</protein>
<keyword evidence="2" id="KW-0808">Transferase</keyword>
<dbReference type="InterPro" id="IPR000182">
    <property type="entry name" value="GNAT_dom"/>
</dbReference>
<dbReference type="Gene3D" id="3.40.630.30">
    <property type="match status" value="1"/>
</dbReference>
<name>A1T0F1_PSYIN</name>
<dbReference type="AlphaFoldDB" id="A1T0F1"/>
<dbReference type="KEGG" id="pin:Ping_3533"/>
<keyword evidence="3" id="KW-1185">Reference proteome</keyword>
<gene>
    <name evidence="2" type="ordered locus">Ping_3533</name>
</gene>
<dbReference type="GO" id="GO:0016747">
    <property type="term" value="F:acyltransferase activity, transferring groups other than amino-acyl groups"/>
    <property type="evidence" value="ECO:0007669"/>
    <property type="project" value="InterPro"/>
</dbReference>
<dbReference type="OrthoDB" id="275336at2"/>
<evidence type="ECO:0000313" key="2">
    <source>
        <dbReference type="EMBL" id="ABM05216.1"/>
    </source>
</evidence>
<reference evidence="2 3" key="1">
    <citation type="submission" date="2007-01" db="EMBL/GenBank/DDBJ databases">
        <title>Complete sequence of Psychromonas ingrahamii 37.</title>
        <authorList>
            <consortium name="US DOE Joint Genome Institute"/>
            <person name="Copeland A."/>
            <person name="Lucas S."/>
            <person name="Lapidus A."/>
            <person name="Barry K."/>
            <person name="Detter J.C."/>
            <person name="Glavina del Rio T."/>
            <person name="Hammon N."/>
            <person name="Israni S."/>
            <person name="Dalin E."/>
            <person name="Tice H."/>
            <person name="Pitluck S."/>
            <person name="Thompson L.S."/>
            <person name="Brettin T."/>
            <person name="Bruce D."/>
            <person name="Han C."/>
            <person name="Tapia R."/>
            <person name="Schmutz J."/>
            <person name="Larimer F."/>
            <person name="Land M."/>
            <person name="Hauser L."/>
            <person name="Kyrpides N."/>
            <person name="Ivanova N."/>
            <person name="Staley J."/>
            <person name="Richardson P."/>
        </authorList>
    </citation>
    <scope>NUCLEOTIDE SEQUENCE [LARGE SCALE GENOMIC DNA]</scope>
    <source>
        <strain evidence="2 3">37</strain>
    </source>
</reference>
<dbReference type="STRING" id="357804.Ping_3533"/>
<dbReference type="Proteomes" id="UP000000639">
    <property type="component" value="Chromosome"/>
</dbReference>
<evidence type="ECO:0000259" key="1">
    <source>
        <dbReference type="PROSITE" id="PS51186"/>
    </source>
</evidence>
<proteinExistence type="predicted"/>
<dbReference type="HOGENOM" id="CLU_098254_0_0_6"/>